<keyword evidence="4 7" id="KW-0812">Transmembrane</keyword>
<dbReference type="InterPro" id="IPR036942">
    <property type="entry name" value="Beta-barrel_TonB_sf"/>
</dbReference>
<dbReference type="InterPro" id="IPR012910">
    <property type="entry name" value="Plug_dom"/>
</dbReference>
<dbReference type="GO" id="GO:0009279">
    <property type="term" value="C:cell outer membrane"/>
    <property type="evidence" value="ECO:0007669"/>
    <property type="project" value="UniProtKB-SubCell"/>
</dbReference>
<dbReference type="EMBL" id="QOWE01000033">
    <property type="protein sequence ID" value="RCR65949.1"/>
    <property type="molecule type" value="Genomic_DNA"/>
</dbReference>
<evidence type="ECO:0000313" key="11">
    <source>
        <dbReference type="EMBL" id="RCR65949.1"/>
    </source>
</evidence>
<comment type="subcellular location">
    <subcellularLocation>
        <location evidence="1 7">Cell outer membrane</location>
        <topology evidence="1 7">Multi-pass membrane protein</topology>
    </subcellularLocation>
</comment>
<organism evidence="11 12">
    <name type="scientific">Larkinella punicea</name>
    <dbReference type="NCBI Taxonomy" id="2315727"/>
    <lineage>
        <taxon>Bacteria</taxon>
        <taxon>Pseudomonadati</taxon>
        <taxon>Bacteroidota</taxon>
        <taxon>Cytophagia</taxon>
        <taxon>Cytophagales</taxon>
        <taxon>Spirosomataceae</taxon>
        <taxon>Larkinella</taxon>
    </lineage>
</organism>
<comment type="caution">
    <text evidence="11">The sequence shown here is derived from an EMBL/GenBank/DDBJ whole genome shotgun (WGS) entry which is preliminary data.</text>
</comment>
<dbReference type="PROSITE" id="PS52016">
    <property type="entry name" value="TONB_DEPENDENT_REC_3"/>
    <property type="match status" value="1"/>
</dbReference>
<dbReference type="SUPFAM" id="SSF56935">
    <property type="entry name" value="Porins"/>
    <property type="match status" value="1"/>
</dbReference>
<reference evidence="11 12" key="1">
    <citation type="submission" date="2018-07" db="EMBL/GenBank/DDBJ databases">
        <title>Genome analysis of Larkinella rosea.</title>
        <authorList>
            <person name="Zhou Z."/>
            <person name="Wang G."/>
        </authorList>
    </citation>
    <scope>NUCLEOTIDE SEQUENCE [LARGE SCALE GENOMIC DNA]</scope>
    <source>
        <strain evidence="12">zzj9</strain>
    </source>
</reference>
<gene>
    <name evidence="11" type="ORF">DUE52_29465</name>
</gene>
<proteinExistence type="inferred from homology"/>
<evidence type="ECO:0000256" key="3">
    <source>
        <dbReference type="ARBA" id="ARBA00022452"/>
    </source>
</evidence>
<evidence type="ECO:0000256" key="4">
    <source>
        <dbReference type="ARBA" id="ARBA00022692"/>
    </source>
</evidence>
<dbReference type="FunFam" id="2.170.130.10:FF:000008">
    <property type="entry name" value="SusC/RagA family TonB-linked outer membrane protein"/>
    <property type="match status" value="1"/>
</dbReference>
<keyword evidence="9" id="KW-0732">Signal</keyword>
<dbReference type="OrthoDB" id="9768177at2"/>
<evidence type="ECO:0000256" key="9">
    <source>
        <dbReference type="SAM" id="SignalP"/>
    </source>
</evidence>
<dbReference type="Gene3D" id="2.40.170.20">
    <property type="entry name" value="TonB-dependent receptor, beta-barrel domain"/>
    <property type="match status" value="1"/>
</dbReference>
<keyword evidence="3 7" id="KW-1134">Transmembrane beta strand</keyword>
<keyword evidence="2 7" id="KW-0813">Transport</keyword>
<evidence type="ECO:0000256" key="8">
    <source>
        <dbReference type="SAM" id="MobiDB-lite"/>
    </source>
</evidence>
<feature type="domain" description="TonB-dependent receptor plug" evidence="10">
    <location>
        <begin position="224"/>
        <end position="331"/>
    </location>
</feature>
<evidence type="ECO:0000256" key="2">
    <source>
        <dbReference type="ARBA" id="ARBA00022448"/>
    </source>
</evidence>
<keyword evidence="5 7" id="KW-0472">Membrane</keyword>
<dbReference type="Proteomes" id="UP000253383">
    <property type="component" value="Unassembled WGS sequence"/>
</dbReference>
<dbReference type="Gene3D" id="2.60.40.1120">
    <property type="entry name" value="Carboxypeptidase-like, regulatory domain"/>
    <property type="match status" value="1"/>
</dbReference>
<feature type="region of interest" description="Disordered" evidence="8">
    <location>
        <begin position="1085"/>
        <end position="1109"/>
    </location>
</feature>
<dbReference type="InterPro" id="IPR039426">
    <property type="entry name" value="TonB-dep_rcpt-like"/>
</dbReference>
<sequence length="1123" mass="123836">MRLSVLQILLIGLLTAVAYARESDAQDLLKRNISLKAENISLQKALSEIESRANVRFAYSRSMIPVDEKVSISALNEPLSAVLDRLLSPLQIEYKSTNEQIILKRNRRKTFFLNAPEIHRDITPLPIQPEADLTISGKVTDEKNEALPGVSVVLKGSQRGTTTNAEGRYTLAVPNENATLVFSFVGYLPEEMVVGNRSTVDVLLKTDTKALAEVVVVGYGTQQKEDITGAISTISERQMKDAPVAQVGQLLQGKLSGVRIDQVSGRPGEGMNIKIRGAVSITAGSDPLYVVDGMPISGNINTINPAEIESITVLKDAAASSLYGSRAANGVVLIQTKSAIPGKTQIDFDAYYGFEQIPKSRRLTMMNAQEYAQFQKEIAELNGRPVNAAFQNPEQYAGKGTDWYDAITRTAPIQSYNLTVNAGMKNFSTSVTGGYFSQEGVIVGTGYKRLSLRVNSIFTPSPKVRIGFNIAPNYATNTNFATDGGPYGSENIVSAALATTPLASPYNPDGSLTLTASDPATFGNPNWLRVAKEKVYEGKNLQLLANAFVEYKILKGLTAKTTVNVQTSNSNVFQFNPSTIGVMFTPPPRIPFGSDNSSRSYNWVNENSLMYQTDFNGHNIDALVDFTAQRFRGENTLVTASNYADDKIQAVSAAGRVVVTSGVQEWALLSYLARLNYNYKSKYLFTASVRRDGSSRFGPDNRWGNFPSASVGWIVSKEDFWKFKPVSFLKLRASYGTTGNFDIGNYTFRSTISPVYYGFNNGLFQGRATTNLGDNTLGWERKKQLNVGADIYFLNDRIQLTYNYYSTKSSDLLFNVAVPQSSGFSNIQTNIGELKLWGHEIGINTYNINTSRFSWNTNFNISFDRNKIVSLSTQSTTALFHGISSYGFYSHRSQVGRPVGMFYGAVQDGVYKNQEDFDSSPKYADSQVGTIKFRDLNGDGKITFPEDYTDIGNPWPDFIFGMTNTFTYGNFDGSLTLTGTYGNQILTHYENWTTNLDGVFNVLAEVKDRWKSPENPGAGKYGSTQQGTTYLERDRWHTRYIKDGSFLSFKNITLGYTLPLKAGSVIRRLRVYGSVQNAFVITRYPGPNPEVNTRNSASGSSPGIDENSYPVPRTVSFGVNVGF</sequence>
<dbReference type="NCBIfam" id="TIGR04056">
    <property type="entry name" value="OMP_RagA_SusC"/>
    <property type="match status" value="1"/>
</dbReference>
<dbReference type="Pfam" id="PF13715">
    <property type="entry name" value="CarbopepD_reg_2"/>
    <property type="match status" value="1"/>
</dbReference>
<dbReference type="Gene3D" id="2.170.130.10">
    <property type="entry name" value="TonB-dependent receptor, plug domain"/>
    <property type="match status" value="1"/>
</dbReference>
<dbReference type="SUPFAM" id="SSF49464">
    <property type="entry name" value="Carboxypeptidase regulatory domain-like"/>
    <property type="match status" value="1"/>
</dbReference>
<protein>
    <submittedName>
        <fullName evidence="11">SusC/RagA family TonB-linked outer membrane protein</fullName>
    </submittedName>
</protein>
<dbReference type="NCBIfam" id="TIGR04057">
    <property type="entry name" value="SusC_RagA_signa"/>
    <property type="match status" value="1"/>
</dbReference>
<dbReference type="InterPro" id="IPR023997">
    <property type="entry name" value="TonB-dep_OMP_SusC/RagA_CS"/>
</dbReference>
<evidence type="ECO:0000256" key="5">
    <source>
        <dbReference type="ARBA" id="ARBA00023136"/>
    </source>
</evidence>
<evidence type="ECO:0000256" key="7">
    <source>
        <dbReference type="PROSITE-ProRule" id="PRU01360"/>
    </source>
</evidence>
<feature type="signal peptide" evidence="9">
    <location>
        <begin position="1"/>
        <end position="20"/>
    </location>
</feature>
<evidence type="ECO:0000256" key="6">
    <source>
        <dbReference type="ARBA" id="ARBA00023237"/>
    </source>
</evidence>
<accession>A0A368JE49</accession>
<keyword evidence="6 7" id="KW-0998">Cell outer membrane</keyword>
<dbReference type="InterPro" id="IPR023996">
    <property type="entry name" value="TonB-dep_OMP_SusC/RagA"/>
</dbReference>
<comment type="similarity">
    <text evidence="7">Belongs to the TonB-dependent receptor family.</text>
</comment>
<dbReference type="Pfam" id="PF07715">
    <property type="entry name" value="Plug"/>
    <property type="match status" value="1"/>
</dbReference>
<name>A0A368JE49_9BACT</name>
<evidence type="ECO:0000259" key="10">
    <source>
        <dbReference type="Pfam" id="PF07715"/>
    </source>
</evidence>
<keyword evidence="12" id="KW-1185">Reference proteome</keyword>
<dbReference type="InterPro" id="IPR008969">
    <property type="entry name" value="CarboxyPept-like_regulatory"/>
</dbReference>
<evidence type="ECO:0000256" key="1">
    <source>
        <dbReference type="ARBA" id="ARBA00004571"/>
    </source>
</evidence>
<dbReference type="AlphaFoldDB" id="A0A368JE49"/>
<feature type="chain" id="PRO_5016876166" evidence="9">
    <location>
        <begin position="21"/>
        <end position="1123"/>
    </location>
</feature>
<feature type="compositionally biased region" description="Polar residues" evidence="8">
    <location>
        <begin position="1090"/>
        <end position="1101"/>
    </location>
</feature>
<dbReference type="InterPro" id="IPR037066">
    <property type="entry name" value="Plug_dom_sf"/>
</dbReference>
<evidence type="ECO:0000313" key="12">
    <source>
        <dbReference type="Proteomes" id="UP000253383"/>
    </source>
</evidence>